<evidence type="ECO:0000313" key="6">
    <source>
        <dbReference type="EMBL" id="SFK01020.1"/>
    </source>
</evidence>
<keyword evidence="2" id="KW-0732">Signal</keyword>
<evidence type="ECO:0000313" key="7">
    <source>
        <dbReference type="Proteomes" id="UP000198755"/>
    </source>
</evidence>
<keyword evidence="3" id="KW-0813">Transport</keyword>
<comment type="similarity">
    <text evidence="1">Belongs to the leucine-binding protein family.</text>
</comment>
<dbReference type="InterPro" id="IPR028081">
    <property type="entry name" value="Leu-bd"/>
</dbReference>
<dbReference type="RefSeq" id="WP_091677413.1">
    <property type="nucleotide sequence ID" value="NZ_FOSN01000001.1"/>
</dbReference>
<dbReference type="Proteomes" id="UP000198755">
    <property type="component" value="Unassembled WGS sequence"/>
</dbReference>
<protein>
    <submittedName>
        <fullName evidence="6">ABC-type branched-chain amino acid transport system, substrate-binding protein</fullName>
    </submittedName>
</protein>
<dbReference type="OrthoDB" id="7210494at2"/>
<dbReference type="PANTHER" id="PTHR30483">
    <property type="entry name" value="LEUCINE-SPECIFIC-BINDING PROTEIN"/>
    <property type="match status" value="1"/>
</dbReference>
<evidence type="ECO:0000256" key="4">
    <source>
        <dbReference type="SAM" id="MobiDB-lite"/>
    </source>
</evidence>
<name>A0A1I3W0R5_9HYPH</name>
<dbReference type="CDD" id="cd06339">
    <property type="entry name" value="PBP1_YraM_LppC_lipoprotein-like"/>
    <property type="match status" value="1"/>
</dbReference>
<evidence type="ECO:0000256" key="1">
    <source>
        <dbReference type="ARBA" id="ARBA00010062"/>
    </source>
</evidence>
<dbReference type="EMBL" id="FOSN01000001">
    <property type="protein sequence ID" value="SFK01020.1"/>
    <property type="molecule type" value="Genomic_DNA"/>
</dbReference>
<dbReference type="InterPro" id="IPR051010">
    <property type="entry name" value="BCAA_transport"/>
</dbReference>
<dbReference type="SUPFAM" id="SSF53822">
    <property type="entry name" value="Periplasmic binding protein-like I"/>
    <property type="match status" value="1"/>
</dbReference>
<sequence>MKFFLRKGGRTADRGAFANRRLGALGGAVLALTLALTLASCGSVKGPFGPGGPGELPPGPKSAEPAPASAGEQIGSGPVKVALILPLTQASGPSVVGVALRNAAELAVNEAGANDLTLLVKDDRSTPDGARAAAQAAVSDGADLIIGPLFAPDVREVGRVARAAGKPVIAFSTDVSAAGQGVYLLSFLIENYVDRIVDYAASTGKKSFAALIPDNDYGRVAEAAFQQAAARNNVRVMSIEHFQPQNAPAAAQKVAALGDQIDALFIPDQADAMSNVSQALTDAGVSGKKVQILGTGLWNDARVLKLPALQGAWFAAPENGGFNAFAGRYRAKFGSDPTRISTLSYDAVSLAAALAHTQGSQRYAENVLTNRSGFNGADGVFRFRADGLNERGLAVLQINNGSGTPISPAPHSFAGVASAM</sequence>
<evidence type="ECO:0000259" key="5">
    <source>
        <dbReference type="Pfam" id="PF13458"/>
    </source>
</evidence>
<feature type="region of interest" description="Disordered" evidence="4">
    <location>
        <begin position="49"/>
        <end position="72"/>
    </location>
</feature>
<dbReference type="InterPro" id="IPR028082">
    <property type="entry name" value="Peripla_BP_I"/>
</dbReference>
<dbReference type="GO" id="GO:0006865">
    <property type="term" value="P:amino acid transport"/>
    <property type="evidence" value="ECO:0007669"/>
    <property type="project" value="UniProtKB-KW"/>
</dbReference>
<feature type="domain" description="Leucine-binding protein" evidence="5">
    <location>
        <begin position="78"/>
        <end position="401"/>
    </location>
</feature>
<gene>
    <name evidence="6" type="ORF">SAMN05444581_101256</name>
</gene>
<keyword evidence="3" id="KW-0029">Amino-acid transport</keyword>
<dbReference type="Gene3D" id="3.40.50.2300">
    <property type="match status" value="2"/>
</dbReference>
<dbReference type="STRING" id="1612308.SAMN05444581_101256"/>
<accession>A0A1I3W0R5</accession>
<organism evidence="6 7">
    <name type="scientific">Methylocapsa palsarum</name>
    <dbReference type="NCBI Taxonomy" id="1612308"/>
    <lineage>
        <taxon>Bacteria</taxon>
        <taxon>Pseudomonadati</taxon>
        <taxon>Pseudomonadota</taxon>
        <taxon>Alphaproteobacteria</taxon>
        <taxon>Hyphomicrobiales</taxon>
        <taxon>Beijerinckiaceae</taxon>
        <taxon>Methylocapsa</taxon>
    </lineage>
</organism>
<dbReference type="Pfam" id="PF13458">
    <property type="entry name" value="Peripla_BP_6"/>
    <property type="match status" value="1"/>
</dbReference>
<proteinExistence type="inferred from homology"/>
<evidence type="ECO:0000256" key="2">
    <source>
        <dbReference type="ARBA" id="ARBA00022729"/>
    </source>
</evidence>
<dbReference type="AlphaFoldDB" id="A0A1I3W0R5"/>
<reference evidence="6 7" key="1">
    <citation type="submission" date="2016-10" db="EMBL/GenBank/DDBJ databases">
        <authorList>
            <person name="de Groot N.N."/>
        </authorList>
    </citation>
    <scope>NUCLEOTIDE SEQUENCE [LARGE SCALE GENOMIC DNA]</scope>
    <source>
        <strain evidence="6 7">NE2</strain>
    </source>
</reference>
<dbReference type="PANTHER" id="PTHR30483:SF6">
    <property type="entry name" value="PERIPLASMIC BINDING PROTEIN OF ABC TRANSPORTER FOR NATURAL AMINO ACIDS"/>
    <property type="match status" value="1"/>
</dbReference>
<keyword evidence="7" id="KW-1185">Reference proteome</keyword>
<evidence type="ECO:0000256" key="3">
    <source>
        <dbReference type="ARBA" id="ARBA00022970"/>
    </source>
</evidence>